<dbReference type="Gene3D" id="3.40.50.200">
    <property type="entry name" value="Peptidase S8/S53 domain"/>
    <property type="match status" value="1"/>
</dbReference>
<dbReference type="GO" id="GO:0006508">
    <property type="term" value="P:proteolysis"/>
    <property type="evidence" value="ECO:0007669"/>
    <property type="project" value="InterPro"/>
</dbReference>
<evidence type="ECO:0000313" key="4">
    <source>
        <dbReference type="Proteomes" id="UP000228531"/>
    </source>
</evidence>
<organism evidence="3 4">
    <name type="scientific">Yoonia maricola</name>
    <dbReference type="NCBI Taxonomy" id="420999"/>
    <lineage>
        <taxon>Bacteria</taxon>
        <taxon>Pseudomonadati</taxon>
        <taxon>Pseudomonadota</taxon>
        <taxon>Alphaproteobacteria</taxon>
        <taxon>Rhodobacterales</taxon>
        <taxon>Paracoccaceae</taxon>
        <taxon>Yoonia</taxon>
    </lineage>
</organism>
<dbReference type="GO" id="GO:0004252">
    <property type="term" value="F:serine-type endopeptidase activity"/>
    <property type="evidence" value="ECO:0007669"/>
    <property type="project" value="InterPro"/>
</dbReference>
<evidence type="ECO:0000259" key="2">
    <source>
        <dbReference type="Pfam" id="PF00082"/>
    </source>
</evidence>
<protein>
    <submittedName>
        <fullName evidence="3">Subtilase family protein</fullName>
    </submittedName>
</protein>
<dbReference type="Pfam" id="PF00082">
    <property type="entry name" value="Peptidase_S8"/>
    <property type="match status" value="1"/>
</dbReference>
<feature type="compositionally biased region" description="Basic and acidic residues" evidence="1">
    <location>
        <begin position="1"/>
        <end position="13"/>
    </location>
</feature>
<sequence length="702" mass="74783">MRIKDKERSEKRPSGQRWQGVAERGATSSALDFRLAQQEAFTQPRDREKGQEVPAIWYSALLDLRETSIAAFVKKLDGGLKAQLHIPSDYTAEDRKTVFKDKLVVVFATAEVLRALNWSEKEYSVASVILGAVIDPDFINLEAKQQKAALPTIKVPNGTVITAVIDDGIAFGNDVFRDGLTSTRVAYATVLPTMPGTAPGLASVGVELDKAQIDALLVANTSSKLLDEDRFYQQAGVIDYADGTFSPTSLRRSHGTHITALAAGYPMDAAPDDRPILCAILPTRVTEDVSGGSILPSLVLALHRLTRQAARFRCKDGTRPPAVFNFSYGNFGGPHDGTSAIARAIEDYFGPSGPHCDPDQELRLVLPAGNGNLSRTHAKLAFNGGGNRPAKTLDFVAMPDDRTASEVQLWMPYSGATPLPNFVTVRATTPDGLQSGPVSIAAGSYQSLLNDQGIEVARLSFAFAPLPTARGLITLTLNPTESLTPAPLAPAGRWKIEVTPDQIAPDEDVQVWVERDDTLPGFRRGGRQPYFNNANYERFDKYGAPLAVDPPGTDSLIRRAGTLSGFACGPSPLVIGALVQSNGKMSDYSAAGPITPPRGEPVAYRDGPDASARGDDSPVLLGVLSAGSRSGSMVRLNGTSVAAPRVARFTANKMATGADGDRAWVQAQAGLQDADFPPPTPEAIRTGAGRLDISAKEVSIGA</sequence>
<feature type="domain" description="Peptidase S8/S53" evidence="2">
    <location>
        <begin position="160"/>
        <end position="652"/>
    </location>
</feature>
<dbReference type="InterPro" id="IPR000209">
    <property type="entry name" value="Peptidase_S8/S53_dom"/>
</dbReference>
<proteinExistence type="predicted"/>
<evidence type="ECO:0000256" key="1">
    <source>
        <dbReference type="SAM" id="MobiDB-lite"/>
    </source>
</evidence>
<keyword evidence="4" id="KW-1185">Reference proteome</keyword>
<reference evidence="3 4" key="1">
    <citation type="submission" date="2017-11" db="EMBL/GenBank/DDBJ databases">
        <title>Genomic Encyclopedia of Archaeal and Bacterial Type Strains, Phase II (KMG-II): From Individual Species to Whole Genera.</title>
        <authorList>
            <person name="Goeker M."/>
        </authorList>
    </citation>
    <scope>NUCLEOTIDE SEQUENCE [LARGE SCALE GENOMIC DNA]</scope>
    <source>
        <strain evidence="3 4">DSM 29128</strain>
    </source>
</reference>
<dbReference type="Proteomes" id="UP000228531">
    <property type="component" value="Unassembled WGS sequence"/>
</dbReference>
<comment type="caution">
    <text evidence="3">The sequence shown here is derived from an EMBL/GenBank/DDBJ whole genome shotgun (WGS) entry which is preliminary data.</text>
</comment>
<dbReference type="EMBL" id="PGTY01000004">
    <property type="protein sequence ID" value="PJI84443.1"/>
    <property type="molecule type" value="Genomic_DNA"/>
</dbReference>
<dbReference type="SUPFAM" id="SSF52743">
    <property type="entry name" value="Subtilisin-like"/>
    <property type="match status" value="1"/>
</dbReference>
<dbReference type="Gene3D" id="2.60.120.1290">
    <property type="match status" value="1"/>
</dbReference>
<dbReference type="AlphaFoldDB" id="A0A2M8W0J5"/>
<dbReference type="InterPro" id="IPR036852">
    <property type="entry name" value="Peptidase_S8/S53_dom_sf"/>
</dbReference>
<name>A0A2M8W0J5_9RHOB</name>
<gene>
    <name evidence="3" type="ORF">BC777_3502</name>
</gene>
<feature type="region of interest" description="Disordered" evidence="1">
    <location>
        <begin position="1"/>
        <end position="25"/>
    </location>
</feature>
<accession>A0A2M8W0J5</accession>
<evidence type="ECO:0000313" key="3">
    <source>
        <dbReference type="EMBL" id="PJI84443.1"/>
    </source>
</evidence>